<proteinExistence type="predicted"/>
<protein>
    <submittedName>
        <fullName evidence="1">Uncharacterized protein</fullName>
    </submittedName>
</protein>
<dbReference type="SUPFAM" id="SSF53850">
    <property type="entry name" value="Periplasmic binding protein-like II"/>
    <property type="match status" value="1"/>
</dbReference>
<dbReference type="EMBL" id="FLYE01000023">
    <property type="protein sequence ID" value="SCA56891.1"/>
    <property type="molecule type" value="Genomic_DNA"/>
</dbReference>
<dbReference type="AlphaFoldDB" id="A0A1C3RHX7"/>
<reference evidence="1 2" key="1">
    <citation type="submission" date="2016-07" db="EMBL/GenBank/DDBJ databases">
        <authorList>
            <person name="Lefevre C.T."/>
        </authorList>
    </citation>
    <scope>NUCLEOTIDE SEQUENCE [LARGE SCALE GENOMIC DNA]</scope>
    <source>
        <strain evidence="1">PR1</strain>
    </source>
</reference>
<keyword evidence="2" id="KW-1185">Reference proteome</keyword>
<dbReference type="STRING" id="1867952.MTBPR1_30261"/>
<organism evidence="1 2">
    <name type="scientific">Candidatus Terasakiella magnetica</name>
    <dbReference type="NCBI Taxonomy" id="1867952"/>
    <lineage>
        <taxon>Bacteria</taxon>
        <taxon>Pseudomonadati</taxon>
        <taxon>Pseudomonadota</taxon>
        <taxon>Alphaproteobacteria</taxon>
        <taxon>Rhodospirillales</taxon>
        <taxon>Terasakiellaceae</taxon>
        <taxon>Terasakiella</taxon>
    </lineage>
</organism>
<accession>A0A1C3RHX7</accession>
<dbReference type="PANTHER" id="PTHR35936:SF35">
    <property type="entry name" value="L-CYSTINE-BINDING PROTEIN TCYJ"/>
    <property type="match status" value="1"/>
</dbReference>
<evidence type="ECO:0000313" key="2">
    <source>
        <dbReference type="Proteomes" id="UP000231658"/>
    </source>
</evidence>
<sequence length="246" mass="28506">MKRSFYIFLAGLVLLLTPSYLAQIKAATTLNFYASENGLRPFYWIEDHVQKGIIPDIFSSLPEYELNFVEAPRKRIDAYIKDARVDLIMLHPNYTKEDDLLEFVPLQFSQKNTLFALQENKSKFAALNGVTGTSVCARDGYIYINMGKRWAEQSLRRENLKNNIKLLQMLSFKRCEFAIGSSLSMKYLLKEYRYDNIVETDILVNEVPRFLAVSKRHPLLTHLLSKHLEELKASGKLDQILQKYAP</sequence>
<dbReference type="Proteomes" id="UP000231658">
    <property type="component" value="Unassembled WGS sequence"/>
</dbReference>
<dbReference type="PANTHER" id="PTHR35936">
    <property type="entry name" value="MEMBRANE-BOUND LYTIC MUREIN TRANSGLYCOSYLASE F"/>
    <property type="match status" value="1"/>
</dbReference>
<dbReference type="RefSeq" id="WP_083223029.1">
    <property type="nucleotide sequence ID" value="NZ_FLYE01000023.1"/>
</dbReference>
<evidence type="ECO:0000313" key="1">
    <source>
        <dbReference type="EMBL" id="SCA56891.1"/>
    </source>
</evidence>
<gene>
    <name evidence="1" type="ORF">MTBPR1_30261</name>
</gene>
<name>A0A1C3RHX7_9PROT</name>
<dbReference type="Gene3D" id="3.40.190.10">
    <property type="entry name" value="Periplasmic binding protein-like II"/>
    <property type="match status" value="2"/>
</dbReference>
<dbReference type="OrthoDB" id="8771874at2"/>